<accession>A0ABQ0L5I5</accession>
<dbReference type="EMBL" id="DF842383">
    <property type="protein sequence ID" value="GAT46371.1"/>
    <property type="molecule type" value="Genomic_DNA"/>
</dbReference>
<evidence type="ECO:0000313" key="3">
    <source>
        <dbReference type="Proteomes" id="UP000815677"/>
    </source>
</evidence>
<dbReference type="Proteomes" id="UP000815677">
    <property type="component" value="Unassembled WGS sequence"/>
</dbReference>
<sequence>MAKRKLNQRASMGPSQQLIARVEYLGDLLKHLPNSLPQKPAYEPRLDLALGDIDEDRGMFGTASWVLEVAFKLHATGGKIKIQERGPHIQALIPFLKQVFHQLDKKDRQPWANAWLDRLLQAAKDAGAKMPSKARAKPPPTAPVMVASSSAATVPLRSRSSSPIAISDAESDEPPRKKLRASVLIISDDEMDDDTDSELPERVSLADAVAAKTARLAVHAQTQAAGPVSDTRTVSLSSNMQGSLLQFGFKKTWDSEEARQHFFSKARDRWVETRDDRLEEEAEKKEAAVERRRVLGAARSKKLRDRRKEEKAENVDAGGTSGQLVDDALMAGAAAVAAGPATVIDSAVVSRGGSRAKWCAEW</sequence>
<evidence type="ECO:0000313" key="2">
    <source>
        <dbReference type="EMBL" id="GAT46371.1"/>
    </source>
</evidence>
<protein>
    <submittedName>
        <fullName evidence="2">Uncharacterized protein</fullName>
    </submittedName>
</protein>
<proteinExistence type="predicted"/>
<name>A0ABQ0L5I5_MYCCL</name>
<evidence type="ECO:0000256" key="1">
    <source>
        <dbReference type="SAM" id="MobiDB-lite"/>
    </source>
</evidence>
<keyword evidence="3" id="KW-1185">Reference proteome</keyword>
<organism evidence="2 3">
    <name type="scientific">Mycena chlorophos</name>
    <name type="common">Agaric fungus</name>
    <name type="synonym">Agaricus chlorophos</name>
    <dbReference type="NCBI Taxonomy" id="658473"/>
    <lineage>
        <taxon>Eukaryota</taxon>
        <taxon>Fungi</taxon>
        <taxon>Dikarya</taxon>
        <taxon>Basidiomycota</taxon>
        <taxon>Agaricomycotina</taxon>
        <taxon>Agaricomycetes</taxon>
        <taxon>Agaricomycetidae</taxon>
        <taxon>Agaricales</taxon>
        <taxon>Marasmiineae</taxon>
        <taxon>Mycenaceae</taxon>
        <taxon>Mycena</taxon>
    </lineage>
</organism>
<feature type="region of interest" description="Disordered" evidence="1">
    <location>
        <begin position="300"/>
        <end position="322"/>
    </location>
</feature>
<feature type="region of interest" description="Disordered" evidence="1">
    <location>
        <begin position="129"/>
        <end position="153"/>
    </location>
</feature>
<gene>
    <name evidence="2" type="ORF">MCHLO_03904</name>
</gene>
<reference evidence="2" key="1">
    <citation type="submission" date="2014-09" db="EMBL/GenBank/DDBJ databases">
        <title>Genome sequence of the luminous mushroom Mycena chlorophos for searching fungal bioluminescence genes.</title>
        <authorList>
            <person name="Tanaka Y."/>
            <person name="Kasuga D."/>
            <person name="Oba Y."/>
            <person name="Hase S."/>
            <person name="Sato K."/>
            <person name="Oba Y."/>
            <person name="Sakakibara Y."/>
        </authorList>
    </citation>
    <scope>NUCLEOTIDE SEQUENCE</scope>
</reference>